<dbReference type="SUPFAM" id="SSF46609">
    <property type="entry name" value="Fe,Mn superoxide dismutase (SOD), N-terminal domain"/>
    <property type="match status" value="1"/>
</dbReference>
<evidence type="ECO:0000259" key="8">
    <source>
        <dbReference type="Pfam" id="PF02777"/>
    </source>
</evidence>
<dbReference type="InterPro" id="IPR019832">
    <property type="entry name" value="Mn/Fe_SOD_C"/>
</dbReference>
<name>A0ABT6TN52_9BACL</name>
<dbReference type="EC" id="1.15.1.1" evidence="2"/>
<reference evidence="9" key="1">
    <citation type="submission" date="2023-04" db="EMBL/GenBank/DDBJ databases">
        <title>Comparative genomic analysis of Cohnella hashimotonis sp. nov., isolated from the International Space Station.</title>
        <authorList>
            <person name="Venkateswaran K."/>
            <person name="Simpson A."/>
        </authorList>
    </citation>
    <scope>NUCLEOTIDE SEQUENCE</scope>
    <source>
        <strain evidence="9">F6_2S_P_1</strain>
    </source>
</reference>
<feature type="domain" description="Manganese/iron superoxide dismutase N-terminal" evidence="7">
    <location>
        <begin position="179"/>
        <end position="258"/>
    </location>
</feature>
<feature type="region of interest" description="Disordered" evidence="6">
    <location>
        <begin position="117"/>
        <end position="171"/>
    </location>
</feature>
<evidence type="ECO:0000256" key="4">
    <source>
        <dbReference type="ARBA" id="ARBA00023002"/>
    </source>
</evidence>
<evidence type="ECO:0000256" key="2">
    <source>
        <dbReference type="ARBA" id="ARBA00012682"/>
    </source>
</evidence>
<proteinExistence type="inferred from homology"/>
<dbReference type="GO" id="GO:0004784">
    <property type="term" value="F:superoxide dismutase activity"/>
    <property type="evidence" value="ECO:0007669"/>
    <property type="project" value="UniProtKB-EC"/>
</dbReference>
<evidence type="ECO:0000256" key="3">
    <source>
        <dbReference type="ARBA" id="ARBA00022723"/>
    </source>
</evidence>
<keyword evidence="10" id="KW-1185">Reference proteome</keyword>
<dbReference type="InterPro" id="IPR036314">
    <property type="entry name" value="SOD_C_sf"/>
</dbReference>
<dbReference type="Gene3D" id="3.55.40.20">
    <property type="entry name" value="Iron/manganese superoxide dismutase, C-terminal domain"/>
    <property type="match status" value="1"/>
</dbReference>
<dbReference type="InterPro" id="IPR019831">
    <property type="entry name" value="Mn/Fe_SOD_N"/>
</dbReference>
<dbReference type="Pfam" id="PF00081">
    <property type="entry name" value="Sod_Fe_N"/>
    <property type="match status" value="1"/>
</dbReference>
<dbReference type="SUPFAM" id="SSF54719">
    <property type="entry name" value="Fe,Mn superoxide dismutase (SOD), C-terminal domain"/>
    <property type="match status" value="1"/>
</dbReference>
<keyword evidence="4 9" id="KW-0560">Oxidoreductase</keyword>
<dbReference type="PROSITE" id="PS00088">
    <property type="entry name" value="SOD_MN"/>
    <property type="match status" value="1"/>
</dbReference>
<accession>A0ABT6TN52</accession>
<evidence type="ECO:0000256" key="1">
    <source>
        <dbReference type="ARBA" id="ARBA00008714"/>
    </source>
</evidence>
<feature type="coiled-coil region" evidence="5">
    <location>
        <begin position="208"/>
        <end position="235"/>
    </location>
</feature>
<evidence type="ECO:0000259" key="7">
    <source>
        <dbReference type="Pfam" id="PF00081"/>
    </source>
</evidence>
<dbReference type="EMBL" id="JAGRPV010000001">
    <property type="protein sequence ID" value="MDI4648283.1"/>
    <property type="molecule type" value="Genomic_DNA"/>
</dbReference>
<keyword evidence="3" id="KW-0479">Metal-binding</keyword>
<keyword evidence="5" id="KW-0175">Coiled coil</keyword>
<gene>
    <name evidence="9" type="ORF">KB449_25250</name>
</gene>
<dbReference type="Proteomes" id="UP001161691">
    <property type="component" value="Unassembled WGS sequence"/>
</dbReference>
<evidence type="ECO:0000256" key="6">
    <source>
        <dbReference type="SAM" id="MobiDB-lite"/>
    </source>
</evidence>
<sequence>MLPGKLLAQLIDSKWREYRHAEALLEAVPDLEPPYAELLRQWEAAFGRTISAAQFAAQEQAADDAQGIYVEAPVREARLRSLIAESMLQTREFGKHLLLMGSGSEAVRRFGRDIRLPADDSDSVENGDYTGPEPADAARAPAAKKAAGQPQGSGAGSNAAAPLSAAASPGSAPVPIGGHKLPPLPYAYNALEPYIDEKTMRIHHDKHHQAYVDDLNKAELKLAEARRKNDFELVKHWERELAFNGAGHYLHTLFWDTMTPGGGGNPTGSLAAQIAKDFGSVDAFKRQFSEAAGKVEGGGWAILVWSPRAHRLEILTAEKHQNLSQWDNVPILPLDVWEHAYYLKHQNKRPDYVKDWWNVVNWPYANARFEEASKLKWPPY</sequence>
<evidence type="ECO:0000256" key="5">
    <source>
        <dbReference type="SAM" id="Coils"/>
    </source>
</evidence>
<comment type="caution">
    <text evidence="9">The sequence shown here is derived from an EMBL/GenBank/DDBJ whole genome shotgun (WGS) entry which is preliminary data.</text>
</comment>
<feature type="domain" description="Manganese/iron superoxide dismutase C-terminal" evidence="8">
    <location>
        <begin position="266"/>
        <end position="368"/>
    </location>
</feature>
<dbReference type="PANTHER" id="PTHR11404:SF6">
    <property type="entry name" value="SUPEROXIDE DISMUTASE [MN], MITOCHONDRIAL"/>
    <property type="match status" value="1"/>
</dbReference>
<dbReference type="InterPro" id="IPR019833">
    <property type="entry name" value="Mn/Fe_SOD_BS"/>
</dbReference>
<dbReference type="Gene3D" id="1.10.287.990">
    <property type="entry name" value="Fe,Mn superoxide dismutase (SOD) domain"/>
    <property type="match status" value="1"/>
</dbReference>
<evidence type="ECO:0000313" key="9">
    <source>
        <dbReference type="EMBL" id="MDI4648283.1"/>
    </source>
</evidence>
<protein>
    <recommendedName>
        <fullName evidence="2">superoxide dismutase</fullName>
        <ecNumber evidence="2">1.15.1.1</ecNumber>
    </recommendedName>
</protein>
<dbReference type="InterPro" id="IPR050265">
    <property type="entry name" value="Fe/Mn_Superoxide_Dismutase"/>
</dbReference>
<dbReference type="InterPro" id="IPR001189">
    <property type="entry name" value="Mn/Fe_SOD"/>
</dbReference>
<dbReference type="PRINTS" id="PR01703">
    <property type="entry name" value="MNSODISMTASE"/>
</dbReference>
<dbReference type="Pfam" id="PF02777">
    <property type="entry name" value="Sod_Fe_C"/>
    <property type="match status" value="1"/>
</dbReference>
<dbReference type="InterPro" id="IPR036324">
    <property type="entry name" value="Mn/Fe_SOD_N_sf"/>
</dbReference>
<evidence type="ECO:0000313" key="10">
    <source>
        <dbReference type="Proteomes" id="UP001161691"/>
    </source>
</evidence>
<feature type="compositionally biased region" description="Low complexity" evidence="6">
    <location>
        <begin position="131"/>
        <end position="171"/>
    </location>
</feature>
<comment type="similarity">
    <text evidence="1">Belongs to the iron/manganese superoxide dismutase family.</text>
</comment>
<organism evidence="9 10">
    <name type="scientific">Cohnella hashimotonis</name>
    <dbReference type="NCBI Taxonomy" id="2826895"/>
    <lineage>
        <taxon>Bacteria</taxon>
        <taxon>Bacillati</taxon>
        <taxon>Bacillota</taxon>
        <taxon>Bacilli</taxon>
        <taxon>Bacillales</taxon>
        <taxon>Paenibacillaceae</taxon>
        <taxon>Cohnella</taxon>
    </lineage>
</organism>
<dbReference type="RefSeq" id="WP_282911009.1">
    <property type="nucleotide sequence ID" value="NZ_JAGRPV010000001.1"/>
</dbReference>
<dbReference type="PANTHER" id="PTHR11404">
    <property type="entry name" value="SUPEROXIDE DISMUTASE 2"/>
    <property type="match status" value="1"/>
</dbReference>